<dbReference type="SMART" id="SM00220">
    <property type="entry name" value="S_TKc"/>
    <property type="match status" value="1"/>
</dbReference>
<keyword evidence="10" id="KW-1185">Reference proteome</keyword>
<evidence type="ECO:0000256" key="6">
    <source>
        <dbReference type="ARBA" id="ARBA00022840"/>
    </source>
</evidence>
<dbReference type="EMBL" id="JAGYWB010000006">
    <property type="protein sequence ID" value="KAI0520153.1"/>
    <property type="molecule type" value="Genomic_DNA"/>
</dbReference>
<evidence type="ECO:0000256" key="5">
    <source>
        <dbReference type="ARBA" id="ARBA00022777"/>
    </source>
</evidence>
<evidence type="ECO:0000256" key="4">
    <source>
        <dbReference type="ARBA" id="ARBA00022741"/>
    </source>
</evidence>
<dbReference type="FunFam" id="1.10.510.10:FF:001725">
    <property type="entry name" value="Kinase like protein"/>
    <property type="match status" value="1"/>
</dbReference>
<feature type="region of interest" description="Disordered" evidence="7">
    <location>
        <begin position="694"/>
        <end position="755"/>
    </location>
</feature>
<organism evidence="9 10">
    <name type="scientific">Dendrobium nobile</name>
    <name type="common">Orchid</name>
    <dbReference type="NCBI Taxonomy" id="94219"/>
    <lineage>
        <taxon>Eukaryota</taxon>
        <taxon>Viridiplantae</taxon>
        <taxon>Streptophyta</taxon>
        <taxon>Embryophyta</taxon>
        <taxon>Tracheophyta</taxon>
        <taxon>Spermatophyta</taxon>
        <taxon>Magnoliopsida</taxon>
        <taxon>Liliopsida</taxon>
        <taxon>Asparagales</taxon>
        <taxon>Orchidaceae</taxon>
        <taxon>Epidendroideae</taxon>
        <taxon>Malaxideae</taxon>
        <taxon>Dendrobiinae</taxon>
        <taxon>Dendrobium</taxon>
    </lineage>
</organism>
<evidence type="ECO:0000256" key="2">
    <source>
        <dbReference type="ARBA" id="ARBA00022527"/>
    </source>
</evidence>
<proteinExistence type="predicted"/>
<protein>
    <recommendedName>
        <fullName evidence="1">non-specific serine/threonine protein kinase</fullName>
        <ecNumber evidence="1">2.7.11.1</ecNumber>
    </recommendedName>
</protein>
<dbReference type="AlphaFoldDB" id="A0A8T3BXE2"/>
<dbReference type="Proteomes" id="UP000829196">
    <property type="component" value="Unassembled WGS sequence"/>
</dbReference>
<dbReference type="GO" id="GO:0005524">
    <property type="term" value="F:ATP binding"/>
    <property type="evidence" value="ECO:0007669"/>
    <property type="project" value="UniProtKB-KW"/>
</dbReference>
<accession>A0A8T3BXE2</accession>
<gene>
    <name evidence="9" type="ORF">KFK09_007624</name>
</gene>
<dbReference type="FunFam" id="1.10.510.10:FF:001893">
    <property type="entry name" value="Probable serine/threonine-protein kinase DDB_G0291918"/>
    <property type="match status" value="1"/>
</dbReference>
<dbReference type="SUPFAM" id="SSF56112">
    <property type="entry name" value="Protein kinase-like (PK-like)"/>
    <property type="match status" value="1"/>
</dbReference>
<dbReference type="OrthoDB" id="10020333at2759"/>
<name>A0A8T3BXE2_DENNO</name>
<dbReference type="PROSITE" id="PS00108">
    <property type="entry name" value="PROTEIN_KINASE_ST"/>
    <property type="match status" value="1"/>
</dbReference>
<dbReference type="GO" id="GO:0004674">
    <property type="term" value="F:protein serine/threonine kinase activity"/>
    <property type="evidence" value="ECO:0007669"/>
    <property type="project" value="UniProtKB-KW"/>
</dbReference>
<keyword evidence="4" id="KW-0547">Nucleotide-binding</keyword>
<dbReference type="PANTHER" id="PTHR44167">
    <property type="entry name" value="OVARIAN-SPECIFIC SERINE/THREONINE-PROTEIN KINASE LOK-RELATED"/>
    <property type="match status" value="1"/>
</dbReference>
<reference evidence="9" key="1">
    <citation type="journal article" date="2022" name="Front. Genet.">
        <title>Chromosome-Scale Assembly of the Dendrobium nobile Genome Provides Insights Into the Molecular Mechanism of the Biosynthesis of the Medicinal Active Ingredient of Dendrobium.</title>
        <authorList>
            <person name="Xu Q."/>
            <person name="Niu S.-C."/>
            <person name="Li K.-L."/>
            <person name="Zheng P.-J."/>
            <person name="Zhang X.-J."/>
            <person name="Jia Y."/>
            <person name="Liu Y."/>
            <person name="Niu Y.-X."/>
            <person name="Yu L.-H."/>
            <person name="Chen D.-F."/>
            <person name="Zhang G.-Q."/>
        </authorList>
    </citation>
    <scope>NUCLEOTIDE SEQUENCE</scope>
    <source>
        <tissue evidence="9">Leaf</tissue>
    </source>
</reference>
<feature type="compositionally biased region" description="Polar residues" evidence="7">
    <location>
        <begin position="777"/>
        <end position="789"/>
    </location>
</feature>
<dbReference type="PROSITE" id="PS50011">
    <property type="entry name" value="PROTEIN_KINASE_DOM"/>
    <property type="match status" value="1"/>
</dbReference>
<comment type="caution">
    <text evidence="9">The sequence shown here is derived from an EMBL/GenBank/DDBJ whole genome shotgun (WGS) entry which is preliminary data.</text>
</comment>
<keyword evidence="2" id="KW-0723">Serine/threonine-protein kinase</keyword>
<keyword evidence="3" id="KW-0808">Transferase</keyword>
<feature type="domain" description="Protein kinase" evidence="8">
    <location>
        <begin position="504"/>
        <end position="977"/>
    </location>
</feature>
<dbReference type="Gene3D" id="1.10.510.10">
    <property type="entry name" value="Transferase(Phosphotransferase) domain 1"/>
    <property type="match status" value="2"/>
</dbReference>
<dbReference type="GO" id="GO:0005634">
    <property type="term" value="C:nucleus"/>
    <property type="evidence" value="ECO:0007669"/>
    <property type="project" value="TreeGrafter"/>
</dbReference>
<keyword evidence="6" id="KW-0067">ATP-binding</keyword>
<evidence type="ECO:0000259" key="8">
    <source>
        <dbReference type="PROSITE" id="PS50011"/>
    </source>
</evidence>
<sequence>MEATGTISDIAPINSIDIETSLHLLGVLMRQGNPAGLAELALISPIAPDLMKSLCQILRSPSKFTSGGFMSSSNVAVAAFEEFLTRAVAWYVPRDTFRDSGLRRGRWNVSVTYVRKRKAPSSGNASVLFSRSKRRTLMIHERDEGEPMKVEGLPKLSSLLNEIPGQENFEVASPLGNDWHSVGPRKFYCSFVGLEQAYNFPVVLHGLNCFESRNISCTKQGDTRAGDAYIANSVFPHKKVVDLYEKNLPDVGLDANIIKEQALQRLVLVEPDFRRLSDQTSPVNQTLGEDCNTISLELGFFAGVPETPVLERPNDIELNFGTSLMDGVQDQTALDQLDYNNQSASSTLACCYQQVAKVFNERKLHSKDDALITVELETKETPVDSRTTYFHRKETSIMNDEFRDVGKNSAVIAEDKQWTFSEPCIKDHIASVELQNLMGSNIASNSTSSTKEHNVNFQVGLIAKQKVKNVCNVNLHSKENRVHASTKITKNFSDQKLMPNLESFIIVEEEGSGGYGTVYKAKRKDDGKIFAVKCPHANANSHHIYNELKMLERFGGRNFVIKYECSFKNGESECFVLEHVEHDRPEILKKEIGMFELQWYGFCMFKALASLHKQGVVHRDVKPGNFLFSRKVNKGYLIDFNLASDLQQKFCRNSKRKMQTANVNPNSLPETKSRSNIHSRKFIEHVLLENAKKETANESKKILTSQSSKKKAQRGDIDGFPIVDRSKQVSQTADGSGLTSTKDQTSNRTPVDWLKQPIPCKGRKELINFVHKAMHSPQNLKPVSNGPSSQRKRVAAPMTKTDTRLLILTPMPLHSGGNPVAGAGILRNKASGKVKREGPCVGTKGFRAPEVLFKSFHQGCKIDIWSAGVTMLYLMIGRAPFGGDPEQNIKEIAKLRGSEDLWEVAKLHNCESSFPVDLLEVGSLKSMELSEWCVKNTRRPEFLELIPESLFDLVDKCLAVNPRHRFSAEEALMHKFFAPCHESIRKQRLLRKVVTTSDPSSSNS</sequence>
<evidence type="ECO:0000256" key="3">
    <source>
        <dbReference type="ARBA" id="ARBA00022679"/>
    </source>
</evidence>
<dbReference type="Pfam" id="PF00069">
    <property type="entry name" value="Pkinase"/>
    <property type="match status" value="2"/>
</dbReference>
<dbReference type="InterPro" id="IPR000719">
    <property type="entry name" value="Prot_kinase_dom"/>
</dbReference>
<dbReference type="EC" id="2.7.11.1" evidence="1"/>
<evidence type="ECO:0000256" key="1">
    <source>
        <dbReference type="ARBA" id="ARBA00012513"/>
    </source>
</evidence>
<dbReference type="InterPro" id="IPR011009">
    <property type="entry name" value="Kinase-like_dom_sf"/>
</dbReference>
<feature type="region of interest" description="Disordered" evidence="7">
    <location>
        <begin position="777"/>
        <end position="797"/>
    </location>
</feature>
<keyword evidence="5" id="KW-0418">Kinase</keyword>
<dbReference type="PANTHER" id="PTHR44167:SF23">
    <property type="entry name" value="CDC7 KINASE, ISOFORM A-RELATED"/>
    <property type="match status" value="1"/>
</dbReference>
<evidence type="ECO:0000256" key="7">
    <source>
        <dbReference type="SAM" id="MobiDB-lite"/>
    </source>
</evidence>
<dbReference type="InterPro" id="IPR008271">
    <property type="entry name" value="Ser/Thr_kinase_AS"/>
</dbReference>
<feature type="compositionally biased region" description="Polar residues" evidence="7">
    <location>
        <begin position="728"/>
        <end position="749"/>
    </location>
</feature>
<dbReference type="GO" id="GO:0044773">
    <property type="term" value="P:mitotic DNA damage checkpoint signaling"/>
    <property type="evidence" value="ECO:0007669"/>
    <property type="project" value="TreeGrafter"/>
</dbReference>
<evidence type="ECO:0000313" key="9">
    <source>
        <dbReference type="EMBL" id="KAI0520153.1"/>
    </source>
</evidence>
<evidence type="ECO:0000313" key="10">
    <source>
        <dbReference type="Proteomes" id="UP000829196"/>
    </source>
</evidence>